<dbReference type="InterPro" id="IPR019557">
    <property type="entry name" value="AminoTfrase-like_pln_mobile"/>
</dbReference>
<gene>
    <name evidence="3" type="ORF">Fmac_012430</name>
</gene>
<keyword evidence="1" id="KW-0863">Zinc-finger</keyword>
<keyword evidence="1" id="KW-0479">Metal-binding</keyword>
<name>A0ABD1MQB5_9FABA</name>
<dbReference type="PANTHER" id="PTHR46033:SF1">
    <property type="entry name" value="PROTEIN MAIN-LIKE 2"/>
    <property type="match status" value="1"/>
</dbReference>
<dbReference type="InterPro" id="IPR013087">
    <property type="entry name" value="Znf_C2H2_type"/>
</dbReference>
<comment type="caution">
    <text evidence="3">The sequence shown here is derived from an EMBL/GenBank/DDBJ whole genome shotgun (WGS) entry which is preliminary data.</text>
</comment>
<dbReference type="Pfam" id="PF10536">
    <property type="entry name" value="PMD"/>
    <property type="match status" value="1"/>
</dbReference>
<dbReference type="AlphaFoldDB" id="A0ABD1MQB5"/>
<sequence length="296" mass="33466">MKNNIEAKIKYGKARATTSSKKTPSTDKDLCCKFCNEKFTNHQALGGHQNAHKVERAAAQKKEIFGMAFSYHNNSFVGGFGGKTLGVSPQSMILNSVDPTIDFFQNVMAEGNGYHQHNKSCQPYHFLTSRGGSPNLVSQTQLSIELYLFMTGDLGQANNSSTTFKDGYSLQLSWLAQCFGHPDPNVQDPVYWKRHARTWICRFLDGVLFVDDGSTCVNIRWLTYLRDIQAIGNYAWGAATLSYLYRNWCKATNYDTTYFGGFVALLQLWVWERIPKLRPTVIPPVDVAESICVRYY</sequence>
<dbReference type="InterPro" id="IPR044824">
    <property type="entry name" value="MAIN-like"/>
</dbReference>
<dbReference type="PROSITE" id="PS50157">
    <property type="entry name" value="ZINC_FINGER_C2H2_2"/>
    <property type="match status" value="1"/>
</dbReference>
<dbReference type="EMBL" id="JBGMDY010000004">
    <property type="protein sequence ID" value="KAL2337984.1"/>
    <property type="molecule type" value="Genomic_DNA"/>
</dbReference>
<accession>A0ABD1MQB5</accession>
<organism evidence="3 4">
    <name type="scientific">Flemingia macrophylla</name>
    <dbReference type="NCBI Taxonomy" id="520843"/>
    <lineage>
        <taxon>Eukaryota</taxon>
        <taxon>Viridiplantae</taxon>
        <taxon>Streptophyta</taxon>
        <taxon>Embryophyta</taxon>
        <taxon>Tracheophyta</taxon>
        <taxon>Spermatophyta</taxon>
        <taxon>Magnoliopsida</taxon>
        <taxon>eudicotyledons</taxon>
        <taxon>Gunneridae</taxon>
        <taxon>Pentapetalae</taxon>
        <taxon>rosids</taxon>
        <taxon>fabids</taxon>
        <taxon>Fabales</taxon>
        <taxon>Fabaceae</taxon>
        <taxon>Papilionoideae</taxon>
        <taxon>50 kb inversion clade</taxon>
        <taxon>NPAAA clade</taxon>
        <taxon>indigoferoid/millettioid clade</taxon>
        <taxon>Phaseoleae</taxon>
        <taxon>Flemingia</taxon>
    </lineage>
</organism>
<evidence type="ECO:0000313" key="3">
    <source>
        <dbReference type="EMBL" id="KAL2337984.1"/>
    </source>
</evidence>
<proteinExistence type="predicted"/>
<keyword evidence="4" id="KW-1185">Reference proteome</keyword>
<protein>
    <recommendedName>
        <fullName evidence="2">C2H2-type domain-containing protein</fullName>
    </recommendedName>
</protein>
<reference evidence="3 4" key="1">
    <citation type="submission" date="2024-08" db="EMBL/GenBank/DDBJ databases">
        <title>Insights into the chromosomal genome structure of Flemingia macrophylla.</title>
        <authorList>
            <person name="Ding Y."/>
            <person name="Zhao Y."/>
            <person name="Bi W."/>
            <person name="Wu M."/>
            <person name="Zhao G."/>
            <person name="Gong Y."/>
            <person name="Li W."/>
            <person name="Zhang P."/>
        </authorList>
    </citation>
    <scope>NUCLEOTIDE SEQUENCE [LARGE SCALE GENOMIC DNA]</scope>
    <source>
        <strain evidence="3">DYQJB</strain>
        <tissue evidence="3">Leaf</tissue>
    </source>
</reference>
<keyword evidence="1" id="KW-0862">Zinc</keyword>
<dbReference type="Proteomes" id="UP001603857">
    <property type="component" value="Unassembled WGS sequence"/>
</dbReference>
<feature type="domain" description="C2H2-type" evidence="2">
    <location>
        <begin position="30"/>
        <end position="57"/>
    </location>
</feature>
<dbReference type="GO" id="GO:0008270">
    <property type="term" value="F:zinc ion binding"/>
    <property type="evidence" value="ECO:0007669"/>
    <property type="project" value="UniProtKB-KW"/>
</dbReference>
<dbReference type="PROSITE" id="PS00028">
    <property type="entry name" value="ZINC_FINGER_C2H2_1"/>
    <property type="match status" value="1"/>
</dbReference>
<evidence type="ECO:0000313" key="4">
    <source>
        <dbReference type="Proteomes" id="UP001603857"/>
    </source>
</evidence>
<evidence type="ECO:0000259" key="2">
    <source>
        <dbReference type="PROSITE" id="PS50157"/>
    </source>
</evidence>
<dbReference type="Gene3D" id="3.30.160.60">
    <property type="entry name" value="Classic Zinc Finger"/>
    <property type="match status" value="1"/>
</dbReference>
<dbReference type="PANTHER" id="PTHR46033">
    <property type="entry name" value="PROTEIN MAIN-LIKE 2"/>
    <property type="match status" value="1"/>
</dbReference>
<evidence type="ECO:0000256" key="1">
    <source>
        <dbReference type="PROSITE-ProRule" id="PRU00042"/>
    </source>
</evidence>